<sequence length="66" mass="6838">MHAGHHHDVGPQRSTAAPGAGRERGLGHGGSPSGRSDCRVRTVVGRDGTGSGTGRGRLYANRSHLR</sequence>
<organism evidence="2 3">
    <name type="scientific">Micrococcus lylae</name>
    <dbReference type="NCBI Taxonomy" id="1273"/>
    <lineage>
        <taxon>Bacteria</taxon>
        <taxon>Bacillati</taxon>
        <taxon>Actinomycetota</taxon>
        <taxon>Actinomycetes</taxon>
        <taxon>Micrococcales</taxon>
        <taxon>Micrococcaceae</taxon>
        <taxon>Micrococcus</taxon>
    </lineage>
</organism>
<evidence type="ECO:0000256" key="1">
    <source>
        <dbReference type="SAM" id="MobiDB-lite"/>
    </source>
</evidence>
<evidence type="ECO:0000313" key="2">
    <source>
        <dbReference type="EMBL" id="SJN32025.1"/>
    </source>
</evidence>
<dbReference type="AlphaFoldDB" id="A0A1R4JJR9"/>
<gene>
    <name evidence="2" type="ORF">FM125_08845</name>
</gene>
<evidence type="ECO:0000313" key="3">
    <source>
        <dbReference type="Proteomes" id="UP000196230"/>
    </source>
</evidence>
<reference evidence="2 3" key="1">
    <citation type="submission" date="2017-02" db="EMBL/GenBank/DDBJ databases">
        <authorList>
            <person name="Peterson S.W."/>
        </authorList>
    </citation>
    <scope>NUCLEOTIDE SEQUENCE [LARGE SCALE GENOMIC DNA]</scope>
    <source>
        <strain evidence="2 3">2B3F</strain>
    </source>
</reference>
<protein>
    <submittedName>
        <fullName evidence="2">Uncharacterized protein</fullName>
    </submittedName>
</protein>
<dbReference type="Proteomes" id="UP000196230">
    <property type="component" value="Unassembled WGS sequence"/>
</dbReference>
<name>A0A1R4JJR9_9MICC</name>
<proteinExistence type="predicted"/>
<dbReference type="EMBL" id="FUKP01000061">
    <property type="protein sequence ID" value="SJN32025.1"/>
    <property type="molecule type" value="Genomic_DNA"/>
</dbReference>
<accession>A0A1R4JJR9</accession>
<feature type="compositionally biased region" description="Basic and acidic residues" evidence="1">
    <location>
        <begin position="1"/>
        <end position="10"/>
    </location>
</feature>
<feature type="region of interest" description="Disordered" evidence="1">
    <location>
        <begin position="1"/>
        <end position="66"/>
    </location>
</feature>